<evidence type="ECO:0000313" key="1">
    <source>
        <dbReference type="EMBL" id="NER59890.1"/>
    </source>
</evidence>
<keyword evidence="4" id="KW-1185">Reference proteome</keyword>
<protein>
    <submittedName>
        <fullName evidence="2">Uncharacterized protein</fullName>
    </submittedName>
</protein>
<evidence type="ECO:0000313" key="4">
    <source>
        <dbReference type="Proteomes" id="UP000482634"/>
    </source>
</evidence>
<sequence length="192" mass="21438">MAITEDQITQNSFIAKITANGAPVCFSYFKLEQSLEAHRSDLGKIVMLPSGAYGITQIYTPALCVNSTEDMEVAFYFRYLENGQYRIISAAKAAYYKQSLVLNKTLSATTSAGEQFNVKFIDHKGSDNPRVTIALGRDSLKLFSRKVIENQWYANVGIDYTPYGIGQQTIYGEDATFRLEFVSRTATEPPPL</sequence>
<gene>
    <name evidence="1" type="ORF">G3435_07705</name>
    <name evidence="2" type="ORF">G3436_07495</name>
</gene>
<accession>A0A6B3NNT2</accession>
<dbReference type="EMBL" id="JAAHBV010000142">
    <property type="protein sequence ID" value="NER59890.1"/>
    <property type="molecule type" value="Genomic_DNA"/>
</dbReference>
<reference evidence="3 4" key="1">
    <citation type="submission" date="2020-02" db="EMBL/GenBank/DDBJ databases">
        <title>Broccoli isolated Pseudomonas sp.</title>
        <authorList>
            <person name="Fujikawa T."/>
            <person name="Sawada H."/>
        </authorList>
    </citation>
    <scope>NUCLEOTIDE SEQUENCE [LARGE SCALE GENOMIC DNA]</scope>
    <source>
        <strain evidence="2 4">MAFF212427</strain>
        <strain evidence="1 3">MAFF212428</strain>
    </source>
</reference>
<name>A0A6B3NNT2_9PSED</name>
<comment type="caution">
    <text evidence="2">The sequence shown here is derived from an EMBL/GenBank/DDBJ whole genome shotgun (WGS) entry which is preliminary data.</text>
</comment>
<organism evidence="2 4">
    <name type="scientific">Pseudomonas brassicae</name>
    <dbReference type="NCBI Taxonomy" id="2708063"/>
    <lineage>
        <taxon>Bacteria</taxon>
        <taxon>Pseudomonadati</taxon>
        <taxon>Pseudomonadota</taxon>
        <taxon>Gammaproteobacteria</taxon>
        <taxon>Pseudomonadales</taxon>
        <taxon>Pseudomonadaceae</taxon>
        <taxon>Pseudomonas</taxon>
    </lineage>
</organism>
<dbReference type="AlphaFoldDB" id="A0A6B3NNT2"/>
<evidence type="ECO:0000313" key="3">
    <source>
        <dbReference type="Proteomes" id="UP000480410"/>
    </source>
</evidence>
<dbReference type="RefSeq" id="WP_163943089.1">
    <property type="nucleotide sequence ID" value="NZ_JAAHBU010000089.1"/>
</dbReference>
<evidence type="ECO:0000313" key="2">
    <source>
        <dbReference type="EMBL" id="NER63769.1"/>
    </source>
</evidence>
<proteinExistence type="predicted"/>
<dbReference type="Proteomes" id="UP000480410">
    <property type="component" value="Unassembled WGS sequence"/>
</dbReference>
<accession>A0A6M0D242</accession>
<dbReference type="EMBL" id="JAAHBU010000089">
    <property type="protein sequence ID" value="NER63769.1"/>
    <property type="molecule type" value="Genomic_DNA"/>
</dbReference>
<dbReference type="Proteomes" id="UP000482634">
    <property type="component" value="Unassembled WGS sequence"/>
</dbReference>